<evidence type="ECO:0000313" key="2">
    <source>
        <dbReference type="EMBL" id="KAA0035883.1"/>
    </source>
</evidence>
<evidence type="ECO:0000313" key="4">
    <source>
        <dbReference type="Proteomes" id="UP000321393"/>
    </source>
</evidence>
<feature type="region of interest" description="Disordered" evidence="1">
    <location>
        <begin position="41"/>
        <end position="73"/>
    </location>
</feature>
<evidence type="ECO:0000256" key="1">
    <source>
        <dbReference type="SAM" id="MobiDB-lite"/>
    </source>
</evidence>
<evidence type="ECO:0000313" key="3">
    <source>
        <dbReference type="EMBL" id="TYJ98815.1"/>
    </source>
</evidence>
<name>A0A5A7SZ34_CUCMM</name>
<gene>
    <name evidence="3" type="ORF">E5676_scaffold5891G00060</name>
    <name evidence="2" type="ORF">E6C27_scaffold56G00470</name>
</gene>
<dbReference type="AlphaFoldDB" id="A0A5A7SZ34"/>
<dbReference type="OrthoDB" id="1747414at2759"/>
<protein>
    <submittedName>
        <fullName evidence="2">Uncharacterized protein</fullName>
    </submittedName>
</protein>
<dbReference type="EMBL" id="SSTD01017785">
    <property type="protein sequence ID" value="TYJ98815.1"/>
    <property type="molecule type" value="Genomic_DNA"/>
</dbReference>
<organism evidence="2 4">
    <name type="scientific">Cucumis melo var. makuwa</name>
    <name type="common">Oriental melon</name>
    <dbReference type="NCBI Taxonomy" id="1194695"/>
    <lineage>
        <taxon>Eukaryota</taxon>
        <taxon>Viridiplantae</taxon>
        <taxon>Streptophyta</taxon>
        <taxon>Embryophyta</taxon>
        <taxon>Tracheophyta</taxon>
        <taxon>Spermatophyta</taxon>
        <taxon>Magnoliopsida</taxon>
        <taxon>eudicotyledons</taxon>
        <taxon>Gunneridae</taxon>
        <taxon>Pentapetalae</taxon>
        <taxon>rosids</taxon>
        <taxon>fabids</taxon>
        <taxon>Cucurbitales</taxon>
        <taxon>Cucurbitaceae</taxon>
        <taxon>Benincaseae</taxon>
        <taxon>Cucumis</taxon>
    </lineage>
</organism>
<accession>A0A5A7SZ34</accession>
<dbReference type="Proteomes" id="UP000321947">
    <property type="component" value="Unassembled WGS sequence"/>
</dbReference>
<sequence>MEIDEIEKQSLLKVIKAEELSLAEEEFSSKKEEDLLNTILEESSEEPSSFENESDNEDAISYSGSIDSGANQNVIQEGTIPSKYFEITRESLKRAGNNSLKSTTSYPRYMFVKTKCA</sequence>
<feature type="compositionally biased region" description="Polar residues" evidence="1">
    <location>
        <begin position="62"/>
        <end position="73"/>
    </location>
</feature>
<dbReference type="EMBL" id="SSTE01019881">
    <property type="protein sequence ID" value="KAA0035883.1"/>
    <property type="molecule type" value="Genomic_DNA"/>
</dbReference>
<evidence type="ECO:0000313" key="5">
    <source>
        <dbReference type="Proteomes" id="UP000321947"/>
    </source>
</evidence>
<comment type="caution">
    <text evidence="2">The sequence shown here is derived from an EMBL/GenBank/DDBJ whole genome shotgun (WGS) entry which is preliminary data.</text>
</comment>
<dbReference type="Proteomes" id="UP000321393">
    <property type="component" value="Unassembled WGS sequence"/>
</dbReference>
<reference evidence="4 5" key="1">
    <citation type="submission" date="2019-08" db="EMBL/GenBank/DDBJ databases">
        <title>Draft genome sequences of two oriental melons (Cucumis melo L. var makuwa).</title>
        <authorList>
            <person name="Kwon S.-Y."/>
        </authorList>
    </citation>
    <scope>NUCLEOTIDE SEQUENCE [LARGE SCALE GENOMIC DNA]</scope>
    <source>
        <strain evidence="5">cv. Chang Bougi</strain>
        <strain evidence="4">cv. SW 3</strain>
        <tissue evidence="2">Leaf</tissue>
    </source>
</reference>
<proteinExistence type="predicted"/>